<dbReference type="Pfam" id="PF10268">
    <property type="entry name" value="Tmemb_161AB"/>
    <property type="match status" value="1"/>
</dbReference>
<feature type="transmembrane region" description="Helical" evidence="8">
    <location>
        <begin position="238"/>
        <end position="260"/>
    </location>
</feature>
<feature type="transmembrane region" description="Helical" evidence="8">
    <location>
        <begin position="184"/>
        <end position="202"/>
    </location>
</feature>
<feature type="transmembrane region" description="Helical" evidence="8">
    <location>
        <begin position="149"/>
        <end position="172"/>
    </location>
</feature>
<dbReference type="STRING" id="188477.A0A3S0ZTJ7"/>
<dbReference type="PANTHER" id="PTHR13624:SF6">
    <property type="entry name" value="EMEI"/>
    <property type="match status" value="1"/>
</dbReference>
<evidence type="ECO:0008006" key="11">
    <source>
        <dbReference type="Google" id="ProtNLM"/>
    </source>
</evidence>
<evidence type="ECO:0000256" key="8">
    <source>
        <dbReference type="SAM" id="Phobius"/>
    </source>
</evidence>
<keyword evidence="5 8" id="KW-0472">Membrane</keyword>
<evidence type="ECO:0000313" key="9">
    <source>
        <dbReference type="EMBL" id="RUS86360.1"/>
    </source>
</evidence>
<feature type="region of interest" description="Disordered" evidence="7">
    <location>
        <begin position="52"/>
        <end position="86"/>
    </location>
</feature>
<evidence type="ECO:0000256" key="3">
    <source>
        <dbReference type="ARBA" id="ARBA00022692"/>
    </source>
</evidence>
<feature type="compositionally biased region" description="Low complexity" evidence="7">
    <location>
        <begin position="55"/>
        <end position="67"/>
    </location>
</feature>
<keyword evidence="4 8" id="KW-1133">Transmembrane helix</keyword>
<accession>A0A3S0ZTJ7</accession>
<sequence>MAVLGIQVVFSMVMFTFLHKLAPYYSFGRWLMSKRLYRYLHPTNEELKQLMTNGNQSSNSKQQSHQSAKARRRDHRKGAAPATEGKAESFTLPRNIGVQLDQAPVEDVDLVPLQYYSDYTWLLDFSISAIIVYVLTEVYYILAPHRVEFNVSILWCLLALSFCVRVLASQAWVYMRTEEGGERVLLITFTFFFLVFAMGVLVTGDQMLEFGLEEGYRNFSDGAAQFLQKQGITSQGPVSFITFKAFLVFFGTVTASLLAFPGIRMAKLHLDTLKYTQGQKLLQLLLQINYLFPLFIVLMWVKPLGRNLFCGKGFARARPLLYEDQFDGFRLILILIMCMLRLVLMPLFMQSHLNLAYEKVEKMKKESGRISNLDLQRMVARVFFYLCVVALQYITPVLIILFLTFLLKTLSALSWVGFFGETAVKFFIPGPKPETSYPNLSDTAGNGTLASVMGSAAELTVALGDLRGIFTPVWYKGVLSYCLWWVMTVWFSSASLGVMYYSQNE</sequence>
<reference evidence="9 10" key="1">
    <citation type="submission" date="2019-01" db="EMBL/GenBank/DDBJ databases">
        <title>A draft genome assembly of the solar-powered sea slug Elysia chlorotica.</title>
        <authorList>
            <person name="Cai H."/>
            <person name="Li Q."/>
            <person name="Fang X."/>
            <person name="Li J."/>
            <person name="Curtis N.E."/>
            <person name="Altenburger A."/>
            <person name="Shibata T."/>
            <person name="Feng M."/>
            <person name="Maeda T."/>
            <person name="Schwartz J.A."/>
            <person name="Shigenobu S."/>
            <person name="Lundholm N."/>
            <person name="Nishiyama T."/>
            <person name="Yang H."/>
            <person name="Hasebe M."/>
            <person name="Li S."/>
            <person name="Pierce S.K."/>
            <person name="Wang J."/>
        </authorList>
    </citation>
    <scope>NUCLEOTIDE SEQUENCE [LARGE SCALE GENOMIC DNA]</scope>
    <source>
        <strain evidence="9">EC2010</strain>
        <tissue evidence="9">Whole organism of an adult</tissue>
    </source>
</reference>
<feature type="transmembrane region" description="Helical" evidence="8">
    <location>
        <begin position="281"/>
        <end position="301"/>
    </location>
</feature>
<evidence type="ECO:0000313" key="10">
    <source>
        <dbReference type="Proteomes" id="UP000271974"/>
    </source>
</evidence>
<dbReference type="InterPro" id="IPR019395">
    <property type="entry name" value="Transmembrane_161A/B"/>
</dbReference>
<feature type="transmembrane region" description="Helical" evidence="8">
    <location>
        <begin position="478"/>
        <end position="501"/>
    </location>
</feature>
<proteinExistence type="inferred from homology"/>
<evidence type="ECO:0000256" key="7">
    <source>
        <dbReference type="SAM" id="MobiDB-lite"/>
    </source>
</evidence>
<keyword evidence="3 8" id="KW-0812">Transmembrane</keyword>
<keyword evidence="6" id="KW-0325">Glycoprotein</keyword>
<dbReference type="EMBL" id="RQTK01000141">
    <property type="protein sequence ID" value="RUS86360.1"/>
    <property type="molecule type" value="Genomic_DNA"/>
</dbReference>
<feature type="transmembrane region" description="Helical" evidence="8">
    <location>
        <begin position="328"/>
        <end position="349"/>
    </location>
</feature>
<feature type="transmembrane region" description="Helical" evidence="8">
    <location>
        <begin position="121"/>
        <end position="143"/>
    </location>
</feature>
<dbReference type="AlphaFoldDB" id="A0A3S0ZTJ7"/>
<evidence type="ECO:0000256" key="6">
    <source>
        <dbReference type="ARBA" id="ARBA00023180"/>
    </source>
</evidence>
<evidence type="ECO:0000256" key="1">
    <source>
        <dbReference type="ARBA" id="ARBA00004141"/>
    </source>
</evidence>
<dbReference type="Proteomes" id="UP000271974">
    <property type="component" value="Unassembled WGS sequence"/>
</dbReference>
<dbReference type="GO" id="GO:0016020">
    <property type="term" value="C:membrane"/>
    <property type="evidence" value="ECO:0007669"/>
    <property type="project" value="UniProtKB-SubCell"/>
</dbReference>
<feature type="compositionally biased region" description="Basic residues" evidence="7">
    <location>
        <begin position="68"/>
        <end position="78"/>
    </location>
</feature>
<keyword evidence="10" id="KW-1185">Reference proteome</keyword>
<comment type="similarity">
    <text evidence="2">Belongs to the TMEM161 family.</text>
</comment>
<evidence type="ECO:0000256" key="5">
    <source>
        <dbReference type="ARBA" id="ARBA00023136"/>
    </source>
</evidence>
<gene>
    <name evidence="9" type="ORF">EGW08_005878</name>
</gene>
<name>A0A3S0ZTJ7_ELYCH</name>
<evidence type="ECO:0000256" key="4">
    <source>
        <dbReference type="ARBA" id="ARBA00022989"/>
    </source>
</evidence>
<feature type="transmembrane region" description="Helical" evidence="8">
    <location>
        <begin position="6"/>
        <end position="27"/>
    </location>
</feature>
<comment type="caution">
    <text evidence="9">The sequence shown here is derived from an EMBL/GenBank/DDBJ whole genome shotgun (WGS) entry which is preliminary data.</text>
</comment>
<comment type="subcellular location">
    <subcellularLocation>
        <location evidence="1">Membrane</location>
        <topology evidence="1">Multi-pass membrane protein</topology>
    </subcellularLocation>
</comment>
<organism evidence="9 10">
    <name type="scientific">Elysia chlorotica</name>
    <name type="common">Eastern emerald elysia</name>
    <name type="synonym">Sea slug</name>
    <dbReference type="NCBI Taxonomy" id="188477"/>
    <lineage>
        <taxon>Eukaryota</taxon>
        <taxon>Metazoa</taxon>
        <taxon>Spiralia</taxon>
        <taxon>Lophotrochozoa</taxon>
        <taxon>Mollusca</taxon>
        <taxon>Gastropoda</taxon>
        <taxon>Heterobranchia</taxon>
        <taxon>Euthyneura</taxon>
        <taxon>Panpulmonata</taxon>
        <taxon>Sacoglossa</taxon>
        <taxon>Placobranchoidea</taxon>
        <taxon>Plakobranchidae</taxon>
        <taxon>Elysia</taxon>
    </lineage>
</organism>
<feature type="transmembrane region" description="Helical" evidence="8">
    <location>
        <begin position="382"/>
        <end position="407"/>
    </location>
</feature>
<evidence type="ECO:0000256" key="2">
    <source>
        <dbReference type="ARBA" id="ARBA00009706"/>
    </source>
</evidence>
<dbReference type="OrthoDB" id="784140at2759"/>
<protein>
    <recommendedName>
        <fullName evidence="11">Transmembrane protein 161B</fullName>
    </recommendedName>
</protein>
<dbReference type="PANTHER" id="PTHR13624">
    <property type="entry name" value="RE42071P"/>
    <property type="match status" value="1"/>
</dbReference>